<evidence type="ECO:0000313" key="2">
    <source>
        <dbReference type="EMBL" id="NBG96674.1"/>
    </source>
</evidence>
<keyword evidence="3" id="KW-1185">Reference proteome</keyword>
<dbReference type="PANTHER" id="PTHR22617:SF23">
    <property type="entry name" value="CHEMOTAXIS PROTEIN CHEW"/>
    <property type="match status" value="1"/>
</dbReference>
<dbReference type="Gene3D" id="2.30.30.40">
    <property type="entry name" value="SH3 Domains"/>
    <property type="match status" value="1"/>
</dbReference>
<dbReference type="EMBL" id="WXYQ01000011">
    <property type="protein sequence ID" value="NBG96674.1"/>
    <property type="molecule type" value="Genomic_DNA"/>
</dbReference>
<sequence length="152" mass="16590">MAHLDGDLIEYITVFVGEQLFGIPVTVVQDVFEVQRMTAVPMSVPEVRGVLNLRGRIVTAIDMRVRLGLPVPEDDTSRMAVGIEENGEAFGLMVDSVGEVLSLPASDVERSPTNLHPRWQQVACGVHRLEKDLMVVLDVTKALELQNAATAA</sequence>
<dbReference type="GO" id="GO:0005829">
    <property type="term" value="C:cytosol"/>
    <property type="evidence" value="ECO:0007669"/>
    <property type="project" value="TreeGrafter"/>
</dbReference>
<dbReference type="Pfam" id="PF01584">
    <property type="entry name" value="CheW"/>
    <property type="match status" value="1"/>
</dbReference>
<dbReference type="Proteomes" id="UP000470384">
    <property type="component" value="Unassembled WGS sequence"/>
</dbReference>
<feature type="domain" description="CheW-like" evidence="1">
    <location>
        <begin position="8"/>
        <end position="148"/>
    </location>
</feature>
<dbReference type="GO" id="GO:0006935">
    <property type="term" value="P:chemotaxis"/>
    <property type="evidence" value="ECO:0007669"/>
    <property type="project" value="InterPro"/>
</dbReference>
<dbReference type="SUPFAM" id="SSF50341">
    <property type="entry name" value="CheW-like"/>
    <property type="match status" value="1"/>
</dbReference>
<gene>
    <name evidence="2" type="ORF">GTQ45_13110</name>
</gene>
<dbReference type="SMART" id="SM00260">
    <property type="entry name" value="CheW"/>
    <property type="match status" value="1"/>
</dbReference>
<protein>
    <submittedName>
        <fullName evidence="2">Chemotaxis protein CheW</fullName>
    </submittedName>
</protein>
<dbReference type="Gene3D" id="2.40.50.180">
    <property type="entry name" value="CheA-289, Domain 4"/>
    <property type="match status" value="1"/>
</dbReference>
<dbReference type="InterPro" id="IPR002545">
    <property type="entry name" value="CheW-lke_dom"/>
</dbReference>
<evidence type="ECO:0000259" key="1">
    <source>
        <dbReference type="PROSITE" id="PS50851"/>
    </source>
</evidence>
<dbReference type="OrthoDB" id="9794382at2"/>
<evidence type="ECO:0000313" key="3">
    <source>
        <dbReference type="Proteomes" id="UP000470384"/>
    </source>
</evidence>
<dbReference type="InterPro" id="IPR039315">
    <property type="entry name" value="CheW"/>
</dbReference>
<reference evidence="2 3" key="1">
    <citation type="journal article" date="2016" name="Int. J. Syst. Evol. Microbiol.">
        <title>Pyruvatibacter mobilis gen. nov., sp. nov., a marine bacterium from the culture broth of Picochlorum sp. 122.</title>
        <authorList>
            <person name="Wang G."/>
            <person name="Tang M."/>
            <person name="Wu H."/>
            <person name="Dai S."/>
            <person name="Li T."/>
            <person name="Chen C."/>
            <person name="He H."/>
            <person name="Fan J."/>
            <person name="Xiang W."/>
            <person name="Li X."/>
        </authorList>
    </citation>
    <scope>NUCLEOTIDE SEQUENCE [LARGE SCALE GENOMIC DNA]</scope>
    <source>
        <strain evidence="2 3">GYP-11</strain>
    </source>
</reference>
<dbReference type="GO" id="GO:0007165">
    <property type="term" value="P:signal transduction"/>
    <property type="evidence" value="ECO:0007669"/>
    <property type="project" value="InterPro"/>
</dbReference>
<accession>A0A845QE56</accession>
<comment type="caution">
    <text evidence="2">The sequence shown here is derived from an EMBL/GenBank/DDBJ whole genome shotgun (WGS) entry which is preliminary data.</text>
</comment>
<organism evidence="2 3">
    <name type="scientific">Pyruvatibacter mobilis</name>
    <dbReference type="NCBI Taxonomy" id="1712261"/>
    <lineage>
        <taxon>Bacteria</taxon>
        <taxon>Pseudomonadati</taxon>
        <taxon>Pseudomonadota</taxon>
        <taxon>Alphaproteobacteria</taxon>
        <taxon>Hyphomicrobiales</taxon>
        <taxon>Parvibaculaceae</taxon>
        <taxon>Pyruvatibacter</taxon>
    </lineage>
</organism>
<dbReference type="PROSITE" id="PS50851">
    <property type="entry name" value="CHEW"/>
    <property type="match status" value="1"/>
</dbReference>
<dbReference type="AlphaFoldDB" id="A0A845QE56"/>
<dbReference type="InterPro" id="IPR036061">
    <property type="entry name" value="CheW-like_dom_sf"/>
</dbReference>
<proteinExistence type="predicted"/>
<name>A0A845QE56_9HYPH</name>
<dbReference type="PANTHER" id="PTHR22617">
    <property type="entry name" value="CHEMOTAXIS SENSOR HISTIDINE KINASE-RELATED"/>
    <property type="match status" value="1"/>
</dbReference>